<name>A0A2T4AW64_9HYPO</name>
<dbReference type="Proteomes" id="UP000241546">
    <property type="component" value="Unassembled WGS sequence"/>
</dbReference>
<dbReference type="GeneID" id="36605563"/>
<gene>
    <name evidence="1" type="ORF">BBK36DRAFT_122360</name>
</gene>
<dbReference type="EMBL" id="KZ680729">
    <property type="protein sequence ID" value="PTB61312.1"/>
    <property type="molecule type" value="Genomic_DNA"/>
</dbReference>
<evidence type="ECO:0000313" key="2">
    <source>
        <dbReference type="Proteomes" id="UP000241546"/>
    </source>
</evidence>
<reference evidence="2" key="1">
    <citation type="submission" date="2016-07" db="EMBL/GenBank/DDBJ databases">
        <title>Multiple horizontal gene transfer events from other fungi enriched the ability of initially mycotrophic Trichoderma (Ascomycota) to feed on dead plant biomass.</title>
        <authorList>
            <consortium name="DOE Joint Genome Institute"/>
            <person name="Atanasova L."/>
            <person name="Chenthamara K."/>
            <person name="Zhang J."/>
            <person name="Grujic M."/>
            <person name="Henrissat B."/>
            <person name="Kuo A."/>
            <person name="Aerts A."/>
            <person name="Salamov A."/>
            <person name="Lipzen A."/>
            <person name="Labutti K."/>
            <person name="Barry K."/>
            <person name="Miao Y."/>
            <person name="Rahimi M.J."/>
            <person name="Shen Q."/>
            <person name="Grigoriev I.V."/>
            <person name="Kubicek C.P."/>
            <person name="Druzhinina I.S."/>
        </authorList>
    </citation>
    <scope>NUCLEOTIDE SEQUENCE [LARGE SCALE GENOMIC DNA]</scope>
    <source>
        <strain evidence="2">TUCIM 6016</strain>
    </source>
</reference>
<evidence type="ECO:0000313" key="1">
    <source>
        <dbReference type="EMBL" id="PTB61312.1"/>
    </source>
</evidence>
<organism evidence="1 2">
    <name type="scientific">Trichoderma citrinoviride</name>
    <dbReference type="NCBI Taxonomy" id="58853"/>
    <lineage>
        <taxon>Eukaryota</taxon>
        <taxon>Fungi</taxon>
        <taxon>Dikarya</taxon>
        <taxon>Ascomycota</taxon>
        <taxon>Pezizomycotina</taxon>
        <taxon>Sordariomycetes</taxon>
        <taxon>Hypocreomycetidae</taxon>
        <taxon>Hypocreales</taxon>
        <taxon>Hypocreaceae</taxon>
        <taxon>Trichoderma</taxon>
    </lineage>
</organism>
<accession>A0A2T4AW64</accession>
<proteinExistence type="predicted"/>
<sequence length="158" mass="16735">MVLLKGRRRRKDFCVGNGSGGAVLTVRRAGLAGGRGRGRGRGRGLVMMAEAKLRRMTGRAAQVFGRCSGRTGDGLIPKAGGDPAWWSGGLGALRGAAAEQQQRRRRGDSLELWTRLARPAVIVSCHEWCIATADTEGEGEKRKAAGGGGIFIFWGSVS</sequence>
<keyword evidence="2" id="KW-1185">Reference proteome</keyword>
<protein>
    <submittedName>
        <fullName evidence="1">Uncharacterized protein</fullName>
    </submittedName>
</protein>
<dbReference type="RefSeq" id="XP_024744632.1">
    <property type="nucleotide sequence ID" value="XM_024897445.1"/>
</dbReference>
<dbReference type="AlphaFoldDB" id="A0A2T4AW64"/>